<dbReference type="PANTHER" id="PTHR35331:SF1">
    <property type="entry name" value="STAGE V SPORULATION PROTEIN S"/>
    <property type="match status" value="1"/>
</dbReference>
<accession>A0A9W6C1C4</accession>
<evidence type="ECO:0000313" key="2">
    <source>
        <dbReference type="EMBL" id="GLC61326.1"/>
    </source>
</evidence>
<feature type="region of interest" description="Disordered" evidence="1">
    <location>
        <begin position="1"/>
        <end position="39"/>
    </location>
</feature>
<feature type="region of interest" description="Disordered" evidence="1">
    <location>
        <begin position="80"/>
        <end position="106"/>
    </location>
</feature>
<dbReference type="Gene3D" id="3.30.110.20">
    <property type="entry name" value="Alba-like domain"/>
    <property type="match status" value="2"/>
</dbReference>
<evidence type="ECO:0000313" key="3">
    <source>
        <dbReference type="Proteomes" id="UP001165080"/>
    </source>
</evidence>
<reference evidence="2 3" key="1">
    <citation type="journal article" date="2023" name="Commun. Biol.">
        <title>Reorganization of the ancestral sex-determining regions during the evolution of trioecy in Pleodorina starrii.</title>
        <authorList>
            <person name="Takahashi K."/>
            <person name="Suzuki S."/>
            <person name="Kawai-Toyooka H."/>
            <person name="Yamamoto K."/>
            <person name="Hamaji T."/>
            <person name="Ootsuki R."/>
            <person name="Yamaguchi H."/>
            <person name="Kawachi M."/>
            <person name="Higashiyama T."/>
            <person name="Nozaki H."/>
        </authorList>
    </citation>
    <scope>NUCLEOTIDE SEQUENCE [LARGE SCALE GENOMIC DNA]</scope>
    <source>
        <strain evidence="2 3">NIES-4479</strain>
    </source>
</reference>
<proteinExistence type="predicted"/>
<dbReference type="AlphaFoldDB" id="A0A9W6C1C4"/>
<dbReference type="EMBL" id="BRXU01000045">
    <property type="protein sequence ID" value="GLC61326.1"/>
    <property type="molecule type" value="Genomic_DNA"/>
</dbReference>
<comment type="caution">
    <text evidence="2">The sequence shown here is derived from an EMBL/GenBank/DDBJ whole genome shotgun (WGS) entry which is preliminary data.</text>
</comment>
<organism evidence="2 3">
    <name type="scientific">Pleodorina starrii</name>
    <dbReference type="NCBI Taxonomy" id="330485"/>
    <lineage>
        <taxon>Eukaryota</taxon>
        <taxon>Viridiplantae</taxon>
        <taxon>Chlorophyta</taxon>
        <taxon>core chlorophytes</taxon>
        <taxon>Chlorophyceae</taxon>
        <taxon>CS clade</taxon>
        <taxon>Chlamydomonadales</taxon>
        <taxon>Volvocaceae</taxon>
        <taxon>Pleodorina</taxon>
    </lineage>
</organism>
<dbReference type="OrthoDB" id="10267179at2759"/>
<dbReference type="InterPro" id="IPR036882">
    <property type="entry name" value="Alba-like_dom_sf"/>
</dbReference>
<dbReference type="Proteomes" id="UP001165080">
    <property type="component" value="Unassembled WGS sequence"/>
</dbReference>
<keyword evidence="3" id="KW-1185">Reference proteome</keyword>
<sequence length="318" mass="32892">MSASLMSLRARQSLGSLRPHRRIFQADTPRPASASSIGSAVAERTKCSGSSARCFSTPLPSPSNARFVATRVASEVVESAPEVAATENPTEPSRPKSNTIKISGKTGNPKLIAGKIAHSARAGDIPAAVCVGPTSTNIGVKAIAIGRAYLASDKMGLSFTPVYRGVGKAEDGKTLRAVVLKISKAPLTAPAPVPAAGGEAVEMNIRSEGQPPMVGGALAARIREGRSVSLTAIGSGAVYKAVLSVSKAADYLRKDKKTIRAVPEFVTVKGAKNDDLSVIRISLIVEDLKEGAGVKVGEGKGEEVKKEEGEVKVEKADA</sequence>
<dbReference type="InterPro" id="IPR007347">
    <property type="entry name" value="SpoVS"/>
</dbReference>
<protein>
    <submittedName>
        <fullName evidence="2">Uncharacterized protein</fullName>
    </submittedName>
</protein>
<evidence type="ECO:0000256" key="1">
    <source>
        <dbReference type="SAM" id="MobiDB-lite"/>
    </source>
</evidence>
<name>A0A9W6C1C4_9CHLO</name>
<feature type="region of interest" description="Disordered" evidence="1">
    <location>
        <begin position="297"/>
        <end position="318"/>
    </location>
</feature>
<dbReference type="Pfam" id="PF04232">
    <property type="entry name" value="SpoVS"/>
    <property type="match status" value="2"/>
</dbReference>
<feature type="compositionally biased region" description="Polar residues" evidence="1">
    <location>
        <begin position="88"/>
        <end position="101"/>
    </location>
</feature>
<gene>
    <name evidence="2" type="primary">PLEST008318</name>
    <name evidence="2" type="ORF">PLESTB_001743900</name>
</gene>
<dbReference type="PANTHER" id="PTHR35331">
    <property type="entry name" value="STAGE V SPORULATION PROTEIN S"/>
    <property type="match status" value="1"/>
</dbReference>
<dbReference type="GO" id="GO:0003676">
    <property type="term" value="F:nucleic acid binding"/>
    <property type="evidence" value="ECO:0007669"/>
    <property type="project" value="InterPro"/>
</dbReference>